<dbReference type="AlphaFoldDB" id="A0A939S7X2"/>
<dbReference type="PANTHER" id="PTHR43790">
    <property type="entry name" value="CARBOHYDRATE TRANSPORT ATP-BINDING PROTEIN MG119-RELATED"/>
    <property type="match status" value="1"/>
</dbReference>
<comment type="subcellular location">
    <subcellularLocation>
        <location evidence="1">Cell membrane</location>
        <topology evidence="1">Multi-pass membrane protein</topology>
    </subcellularLocation>
</comment>
<dbReference type="CDD" id="cd06579">
    <property type="entry name" value="TM_PBP1_transp_AraH_like"/>
    <property type="match status" value="1"/>
</dbReference>
<feature type="transmembrane region" description="Helical" evidence="10">
    <location>
        <begin position="791"/>
        <end position="810"/>
    </location>
</feature>
<accession>A0A939S7X2</accession>
<dbReference type="EMBL" id="JAGDYM010000005">
    <property type="protein sequence ID" value="MBO1901436.1"/>
    <property type="molecule type" value="Genomic_DNA"/>
</dbReference>
<evidence type="ECO:0000256" key="2">
    <source>
        <dbReference type="ARBA" id="ARBA00022448"/>
    </source>
</evidence>
<keyword evidence="9 10" id="KW-0472">Membrane</keyword>
<keyword evidence="5" id="KW-0677">Repeat</keyword>
<evidence type="ECO:0000256" key="3">
    <source>
        <dbReference type="ARBA" id="ARBA00022475"/>
    </source>
</evidence>
<dbReference type="GO" id="GO:0005886">
    <property type="term" value="C:plasma membrane"/>
    <property type="evidence" value="ECO:0007669"/>
    <property type="project" value="UniProtKB-SubCell"/>
</dbReference>
<name>A0A939S7X2_9MICO</name>
<feature type="transmembrane region" description="Helical" evidence="10">
    <location>
        <begin position="596"/>
        <end position="614"/>
    </location>
</feature>
<keyword evidence="7 12" id="KW-0067">ATP-binding</keyword>
<keyword evidence="3" id="KW-1003">Cell membrane</keyword>
<dbReference type="SMART" id="SM00382">
    <property type="entry name" value="AAA"/>
    <property type="match status" value="2"/>
</dbReference>
<dbReference type="InterPro" id="IPR027417">
    <property type="entry name" value="P-loop_NTPase"/>
</dbReference>
<dbReference type="PROSITE" id="PS00211">
    <property type="entry name" value="ABC_TRANSPORTER_1"/>
    <property type="match status" value="1"/>
</dbReference>
<evidence type="ECO:0000256" key="10">
    <source>
        <dbReference type="SAM" id="Phobius"/>
    </source>
</evidence>
<keyword evidence="2" id="KW-0813">Transport</keyword>
<dbReference type="InterPro" id="IPR017871">
    <property type="entry name" value="ABC_transporter-like_CS"/>
</dbReference>
<evidence type="ECO:0000259" key="11">
    <source>
        <dbReference type="PROSITE" id="PS50893"/>
    </source>
</evidence>
<feature type="transmembrane region" description="Helical" evidence="10">
    <location>
        <begin position="621"/>
        <end position="639"/>
    </location>
</feature>
<feature type="transmembrane region" description="Helical" evidence="10">
    <location>
        <begin position="659"/>
        <end position="680"/>
    </location>
</feature>
<dbReference type="GO" id="GO:0016887">
    <property type="term" value="F:ATP hydrolysis activity"/>
    <property type="evidence" value="ECO:0007669"/>
    <property type="project" value="InterPro"/>
</dbReference>
<feature type="transmembrane region" description="Helical" evidence="10">
    <location>
        <begin position="538"/>
        <end position="559"/>
    </location>
</feature>
<evidence type="ECO:0000256" key="5">
    <source>
        <dbReference type="ARBA" id="ARBA00022737"/>
    </source>
</evidence>
<dbReference type="GO" id="GO:0005524">
    <property type="term" value="F:ATP binding"/>
    <property type="evidence" value="ECO:0007669"/>
    <property type="project" value="UniProtKB-KW"/>
</dbReference>
<keyword evidence="4 10" id="KW-0812">Transmembrane</keyword>
<dbReference type="Gene3D" id="3.40.50.300">
    <property type="entry name" value="P-loop containing nucleotide triphosphate hydrolases"/>
    <property type="match status" value="2"/>
</dbReference>
<dbReference type="Proteomes" id="UP000664382">
    <property type="component" value="Unassembled WGS sequence"/>
</dbReference>
<proteinExistence type="predicted"/>
<feature type="domain" description="ABC transporter" evidence="11">
    <location>
        <begin position="1"/>
        <end position="234"/>
    </location>
</feature>
<dbReference type="InterPro" id="IPR001851">
    <property type="entry name" value="ABC_transp_permease"/>
</dbReference>
<dbReference type="RefSeq" id="WP_208097020.1">
    <property type="nucleotide sequence ID" value="NZ_JAGDYM010000005.1"/>
</dbReference>
<dbReference type="PROSITE" id="PS50893">
    <property type="entry name" value="ABC_TRANSPORTER_2"/>
    <property type="match status" value="2"/>
</dbReference>
<reference evidence="12" key="1">
    <citation type="submission" date="2021-03" db="EMBL/GenBank/DDBJ databases">
        <title>Leucobacter chromiisoli sp. nov., isolated from chromium-containing soil of chemical plant.</title>
        <authorList>
            <person name="Xu Z."/>
        </authorList>
    </citation>
    <scope>NUCLEOTIDE SEQUENCE</scope>
    <source>
        <strain evidence="12">S27</strain>
    </source>
</reference>
<dbReference type="PANTHER" id="PTHR43790:SF9">
    <property type="entry name" value="GALACTOFURANOSE TRANSPORTER ATP-BINDING PROTEIN YTFR"/>
    <property type="match status" value="1"/>
</dbReference>
<dbReference type="SUPFAM" id="SSF52540">
    <property type="entry name" value="P-loop containing nucleoside triphosphate hydrolases"/>
    <property type="match status" value="2"/>
</dbReference>
<dbReference type="CDD" id="cd03215">
    <property type="entry name" value="ABC_Carb_Monos_II"/>
    <property type="match status" value="1"/>
</dbReference>
<dbReference type="GO" id="GO:0022857">
    <property type="term" value="F:transmembrane transporter activity"/>
    <property type="evidence" value="ECO:0007669"/>
    <property type="project" value="InterPro"/>
</dbReference>
<dbReference type="Pfam" id="PF00005">
    <property type="entry name" value="ABC_tran"/>
    <property type="match status" value="2"/>
</dbReference>
<comment type="caution">
    <text evidence="12">The sequence shown here is derived from an EMBL/GenBank/DDBJ whole genome shotgun (WGS) entry which is preliminary data.</text>
</comment>
<evidence type="ECO:0000313" key="13">
    <source>
        <dbReference type="Proteomes" id="UP000664382"/>
    </source>
</evidence>
<feature type="transmembrane region" description="Helical" evidence="10">
    <location>
        <begin position="740"/>
        <end position="759"/>
    </location>
</feature>
<evidence type="ECO:0000256" key="1">
    <source>
        <dbReference type="ARBA" id="ARBA00004651"/>
    </source>
</evidence>
<keyword evidence="8 10" id="KW-1133">Transmembrane helix</keyword>
<evidence type="ECO:0000256" key="9">
    <source>
        <dbReference type="ARBA" id="ARBA00023136"/>
    </source>
</evidence>
<dbReference type="Pfam" id="PF02653">
    <property type="entry name" value="BPD_transp_2"/>
    <property type="match status" value="1"/>
</dbReference>
<evidence type="ECO:0000256" key="7">
    <source>
        <dbReference type="ARBA" id="ARBA00022840"/>
    </source>
</evidence>
<keyword evidence="6" id="KW-0547">Nucleotide-binding</keyword>
<gene>
    <name evidence="12" type="ORF">J4H92_05675</name>
</gene>
<keyword evidence="13" id="KW-1185">Reference proteome</keyword>
<organism evidence="12 13">
    <name type="scientific">Leucobacter weissii</name>
    <dbReference type="NCBI Taxonomy" id="1983706"/>
    <lineage>
        <taxon>Bacteria</taxon>
        <taxon>Bacillati</taxon>
        <taxon>Actinomycetota</taxon>
        <taxon>Actinomycetes</taxon>
        <taxon>Micrococcales</taxon>
        <taxon>Microbacteriaceae</taxon>
        <taxon>Leucobacter</taxon>
    </lineage>
</organism>
<protein>
    <submittedName>
        <fullName evidence="12">ATP-binding cassette domain-containing protein</fullName>
    </submittedName>
</protein>
<evidence type="ECO:0000256" key="6">
    <source>
        <dbReference type="ARBA" id="ARBA00022741"/>
    </source>
</evidence>
<feature type="transmembrane region" description="Helical" evidence="10">
    <location>
        <begin position="508"/>
        <end position="532"/>
    </location>
</feature>
<dbReference type="InterPro" id="IPR003439">
    <property type="entry name" value="ABC_transporter-like_ATP-bd"/>
</dbReference>
<dbReference type="InterPro" id="IPR003593">
    <property type="entry name" value="AAA+_ATPase"/>
</dbReference>
<feature type="domain" description="ABC transporter" evidence="11">
    <location>
        <begin position="232"/>
        <end position="487"/>
    </location>
</feature>
<evidence type="ECO:0000256" key="8">
    <source>
        <dbReference type="ARBA" id="ARBA00022989"/>
    </source>
</evidence>
<feature type="transmembrane region" description="Helical" evidence="10">
    <location>
        <begin position="766"/>
        <end position="785"/>
    </location>
</feature>
<feature type="transmembrane region" description="Helical" evidence="10">
    <location>
        <begin position="711"/>
        <end position="734"/>
    </location>
</feature>
<dbReference type="InterPro" id="IPR050107">
    <property type="entry name" value="ABC_carbohydrate_import_ATPase"/>
</dbReference>
<evidence type="ECO:0000313" key="12">
    <source>
        <dbReference type="EMBL" id="MBO1901436.1"/>
    </source>
</evidence>
<evidence type="ECO:0000256" key="4">
    <source>
        <dbReference type="ARBA" id="ARBA00022692"/>
    </source>
</evidence>
<sequence length="819" mass="87280">MSGVTRLFPGVRALDSVHLAVDYGEVHGVLGENGAGKSTLMAIASGALEANEGTVTLDGQVLSGANPDRARQLGLAIVRQEPALLPDLTVAENLYLGVSPDKRPGSLRLEEWATEQLRLWSPDVPVRATDRVEQLPPQHRFIVEICRALSQDPKILVFDEPTEHLLKDEVEILFDHIRDQVARGKAVVYISHRIGEVKQITDRMTILRNGRTVGTYDTNDLSEDQIVSHIIGRDLDVYFPERGLVHTEGEPVELHGFTARGLAPLTTRFVPGQIVGLAGIEGNGQRELLRALAGIERSGGTLAIAGRRLSRYRHRSAVRNGVVYLPGDRHNEGILSGLSVRENISLRNLLRLSSAGWVSGARERRLVAEVLEDYNVKTPSPDTLIDSLSGGNQQKALIGGALSGEPRLFLVDEPTQGVDIGARSEIYRLMRAAAERGAVVIVLSSDAAELSGIADRILVFSRGQVIRDIEGEEVSERAITSTIVTTDSERLRGEQGTRRFVNWMAGDSAPVAVVGGLVAVLAIVGFAANPMFLGERNVAGVLTLAAVLALVAFGQLLVLLTGGIDLSTGPLVGLVVIVASFYLIDGATLFQQGAGWVLMFLTALGIGAVNWVLIDIVKLSPIIATLVTYMGVQGISLTLRPSPGGVISGAVLEPIRAMLGPIPASFLVVLVIGLLLGWLLKRSRWGIVLRAVGSDSEAARVNALNPRAVRLLAYLGSSLFAAFAAILFMSQTAIGDGRSGITFTLLSITAAVVGGASVFGGRGSFVGALLGAVLVQVVNALTVFMRLTPDWQYYLVGGMTLGAVAMYSIARNRAAARVG</sequence>
<dbReference type="CDD" id="cd03216">
    <property type="entry name" value="ABC_Carb_Monos_I"/>
    <property type="match status" value="1"/>
</dbReference>